<accession>A0A2P6PKD3</accession>
<dbReference type="EC" id="2.7.7.49" evidence="2"/>
<dbReference type="PROSITE" id="PS50878">
    <property type="entry name" value="RT_POL"/>
    <property type="match status" value="1"/>
</dbReference>
<comment type="caution">
    <text evidence="2">The sequence shown here is derived from an EMBL/GenBank/DDBJ whole genome shotgun (WGS) entry which is preliminary data.</text>
</comment>
<dbReference type="Gene3D" id="3.30.420.10">
    <property type="entry name" value="Ribonuclease H-like superfamily/Ribonuclease H"/>
    <property type="match status" value="1"/>
</dbReference>
<dbReference type="OMA" id="DIWISAI"/>
<keyword evidence="3" id="KW-1185">Reference proteome</keyword>
<evidence type="ECO:0000313" key="2">
    <source>
        <dbReference type="EMBL" id="PRQ22393.1"/>
    </source>
</evidence>
<dbReference type="GO" id="GO:0003676">
    <property type="term" value="F:nucleic acid binding"/>
    <property type="evidence" value="ECO:0007669"/>
    <property type="project" value="InterPro"/>
</dbReference>
<dbReference type="Gramene" id="PRQ22393">
    <property type="protein sequence ID" value="PRQ22393"/>
    <property type="gene ID" value="RchiOBHm_Chr6g0249781"/>
</dbReference>
<dbReference type="Pfam" id="PF03372">
    <property type="entry name" value="Exo_endo_phos"/>
    <property type="match status" value="1"/>
</dbReference>
<organism evidence="2 3">
    <name type="scientific">Rosa chinensis</name>
    <name type="common">China rose</name>
    <dbReference type="NCBI Taxonomy" id="74649"/>
    <lineage>
        <taxon>Eukaryota</taxon>
        <taxon>Viridiplantae</taxon>
        <taxon>Streptophyta</taxon>
        <taxon>Embryophyta</taxon>
        <taxon>Tracheophyta</taxon>
        <taxon>Spermatophyta</taxon>
        <taxon>Magnoliopsida</taxon>
        <taxon>eudicotyledons</taxon>
        <taxon>Gunneridae</taxon>
        <taxon>Pentapetalae</taxon>
        <taxon>rosids</taxon>
        <taxon>fabids</taxon>
        <taxon>Rosales</taxon>
        <taxon>Rosaceae</taxon>
        <taxon>Rosoideae</taxon>
        <taxon>Rosoideae incertae sedis</taxon>
        <taxon>Rosa</taxon>
    </lineage>
</organism>
<dbReference type="Pfam" id="PF13966">
    <property type="entry name" value="zf-RVT"/>
    <property type="match status" value="1"/>
</dbReference>
<dbReference type="InterPro" id="IPR044730">
    <property type="entry name" value="RNase_H-like_dom_plant"/>
</dbReference>
<dbReference type="Gene3D" id="3.60.10.10">
    <property type="entry name" value="Endonuclease/exonuclease/phosphatase"/>
    <property type="match status" value="1"/>
</dbReference>
<dbReference type="InterPro" id="IPR036397">
    <property type="entry name" value="RNaseH_sf"/>
</dbReference>
<dbReference type="EMBL" id="PDCK01000044">
    <property type="protein sequence ID" value="PRQ22393.1"/>
    <property type="molecule type" value="Genomic_DNA"/>
</dbReference>
<sequence length="1383" mass="155892">MRLLSWNCQGLGAALTGKSLRRLVKRHSPSMLFLMETRQQESVLKFWMRQLCFDHYFVVDPTDNGGGGLALFWDNSVQVSSIIGTVNYINTSLYFISENFHCNVSWLYGNPHVNQKSVFWRSLYTVFSPHVLHWLCLGDFNEIMWLHEKWGGLPQPRWRINLFKNFLNHAHLMDLLFQGPDYTWYCFQHGKVVIKERLDRAFGNNAWIANQPTSQVFHLPLLGSDHRPIMLDTKPTERLTPPIFRFEHLWTTHPTSTQIVQANWQNSSSPSQATNWVSNLNECQTSLSSWAKNTFPNFGKLASDGQSRIQSLLDSDLPDAHQQITAVSDEIASHWALEELYWKQRSRVSWLAHGDLNTRFFHQATILRRRRNKILRLQNDFGHWLTNERDIVDHLNNFFRDMYVSSPTDHVQTVLDFVDPVVTSDMNNALLSEITIAEVRDAVFDMGALKAPGPDGFPGTFYQSYWEIVKKVVFEATSHSFASASVLNQFNATFIALIPKVETPQQASHFRPIALCNFAYKILTKIISTRLRPFMPSLISENQSAFVSGRQIQDNILVAHEMFHHLKLLKSGSVGEFAIKLDMNKAYDRVDWKFLELVLLKMGFHQNWVRLVMSCVTSVSMAIIVNGAPGHKFKPTRGLRQGDPLSPFLFLFINDVLSTMIRKICDANLLDAVKLSSNGPMVSHLFFADDSIFFLKATLYNCEVLSDTLHHYCSASGQSINLHKSSLFFSPNTTPEIVNLISMVLGMQPVLNPGFYLGLPTIWGRSKVSALAYVKEHIEKKISGWNTSTLSQAGKEIMIKSVAMAIPAYPMSIFKFPSSLCNQINSALANFWWGNDTTTGIHWKNWSSLGLPKSCGGMGFRSIESFNYALLAKQGWRILANPNALWVRVLKSRYFPSCTFFEATRGSSPSWAWASILDARHILSDGCIWQVGSGLSIDFWRDNWIPRLPSCNLKDFMPLNTPETPVSLFVDSLNHTWNLDAVSPFLSVDAIRAINATPFGNPEDEDSILWPPTSSGIYSVRTGYEAKIKDSMPSLVVHPHRSHSIPSSTWNWLWNLKVTPRIKHFLWRALSGALATNHNRHQRHLASSPLCTFCEAHPETIEHVLLLCPWARRTWFCHPLSYRIDPQAVTSLDIWISAIFSPDSSSSLPDLVSQTHVLFLLWSIWKHRCNCVFNHDTSDSILTASRAFSASMEFLSIPKCLSIRGDVRSSSSESSVSAIWKPPPVGMFKINTDAAWNADSLSCGLGTLIRDSKGAVLGGLAKSSHAMSSLAAEAMAIVLGLSLASSLSLSSFQLESDSLVLISHLLNPLSSIDWSATQIVSRIRAMAGHFDRVNWLWTSRHANCAADSIAALASRRVCTDDWVSNPPPSLMRILLFDAAGPPH</sequence>
<proteinExistence type="predicted"/>
<dbReference type="SUPFAM" id="SSF56219">
    <property type="entry name" value="DNase I-like"/>
    <property type="match status" value="1"/>
</dbReference>
<dbReference type="InterPro" id="IPR026960">
    <property type="entry name" value="RVT-Znf"/>
</dbReference>
<dbReference type="SUPFAM" id="SSF53098">
    <property type="entry name" value="Ribonuclease H-like"/>
    <property type="match status" value="1"/>
</dbReference>
<dbReference type="CDD" id="cd01650">
    <property type="entry name" value="RT_nLTR_like"/>
    <property type="match status" value="1"/>
</dbReference>
<protein>
    <submittedName>
        <fullName evidence="2">Putative RNA-directed DNA polymerase</fullName>
        <ecNumber evidence="2">2.7.7.49</ecNumber>
    </submittedName>
</protein>
<feature type="domain" description="Reverse transcriptase" evidence="1">
    <location>
        <begin position="479"/>
        <end position="745"/>
    </location>
</feature>
<dbReference type="InterPro" id="IPR012337">
    <property type="entry name" value="RNaseH-like_sf"/>
</dbReference>
<dbReference type="PANTHER" id="PTHR33116:SF86">
    <property type="entry name" value="REVERSE TRANSCRIPTASE DOMAIN-CONTAINING PROTEIN"/>
    <property type="match status" value="1"/>
</dbReference>
<dbReference type="Pfam" id="PF00078">
    <property type="entry name" value="RVT_1"/>
    <property type="match status" value="1"/>
</dbReference>
<dbReference type="STRING" id="74649.A0A2P6PKD3"/>
<keyword evidence="2" id="KW-0695">RNA-directed DNA polymerase</keyword>
<gene>
    <name evidence="2" type="ORF">RchiOBHm_Chr6g0249781</name>
</gene>
<dbReference type="PANTHER" id="PTHR33116">
    <property type="entry name" value="REVERSE TRANSCRIPTASE ZINC-BINDING DOMAIN-CONTAINING PROTEIN-RELATED-RELATED"/>
    <property type="match status" value="1"/>
</dbReference>
<dbReference type="Pfam" id="PF13456">
    <property type="entry name" value="RVT_3"/>
    <property type="match status" value="1"/>
</dbReference>
<dbReference type="InterPro" id="IPR000477">
    <property type="entry name" value="RT_dom"/>
</dbReference>
<dbReference type="InterPro" id="IPR036691">
    <property type="entry name" value="Endo/exonu/phosph_ase_sf"/>
</dbReference>
<dbReference type="InterPro" id="IPR043502">
    <property type="entry name" value="DNA/RNA_pol_sf"/>
</dbReference>
<dbReference type="SUPFAM" id="SSF56672">
    <property type="entry name" value="DNA/RNA polymerases"/>
    <property type="match status" value="1"/>
</dbReference>
<dbReference type="CDD" id="cd06222">
    <property type="entry name" value="RNase_H_like"/>
    <property type="match status" value="1"/>
</dbReference>
<keyword evidence="2" id="KW-0548">Nucleotidyltransferase</keyword>
<dbReference type="GO" id="GO:0004523">
    <property type="term" value="F:RNA-DNA hybrid ribonuclease activity"/>
    <property type="evidence" value="ECO:0007669"/>
    <property type="project" value="InterPro"/>
</dbReference>
<dbReference type="InterPro" id="IPR005135">
    <property type="entry name" value="Endo/exonuclease/phosphatase"/>
</dbReference>
<name>A0A2P6PKD3_ROSCH</name>
<reference evidence="2 3" key="1">
    <citation type="journal article" date="2018" name="Nat. Genet.">
        <title>The Rosa genome provides new insights in the design of modern roses.</title>
        <authorList>
            <person name="Bendahmane M."/>
        </authorList>
    </citation>
    <scope>NUCLEOTIDE SEQUENCE [LARGE SCALE GENOMIC DNA]</scope>
    <source>
        <strain evidence="3">cv. Old Blush</strain>
    </source>
</reference>
<keyword evidence="2" id="KW-0808">Transferase</keyword>
<dbReference type="GO" id="GO:0003964">
    <property type="term" value="F:RNA-directed DNA polymerase activity"/>
    <property type="evidence" value="ECO:0007669"/>
    <property type="project" value="UniProtKB-KW"/>
</dbReference>
<evidence type="ECO:0000313" key="3">
    <source>
        <dbReference type="Proteomes" id="UP000238479"/>
    </source>
</evidence>
<evidence type="ECO:0000259" key="1">
    <source>
        <dbReference type="PROSITE" id="PS50878"/>
    </source>
</evidence>
<dbReference type="Proteomes" id="UP000238479">
    <property type="component" value="Chromosome 6"/>
</dbReference>
<dbReference type="InterPro" id="IPR002156">
    <property type="entry name" value="RNaseH_domain"/>
</dbReference>